<comment type="caution">
    <text evidence="3">The sequence shown here is derived from an EMBL/GenBank/DDBJ whole genome shotgun (WGS) entry which is preliminary data.</text>
</comment>
<evidence type="ECO:0000313" key="3">
    <source>
        <dbReference type="EMBL" id="CAH2102278.1"/>
    </source>
</evidence>
<protein>
    <submittedName>
        <fullName evidence="3">Uncharacterized protein</fullName>
    </submittedName>
</protein>
<feature type="compositionally biased region" description="Pro residues" evidence="1">
    <location>
        <begin position="52"/>
        <end position="61"/>
    </location>
</feature>
<keyword evidence="4" id="KW-1185">Reference proteome</keyword>
<proteinExistence type="predicted"/>
<evidence type="ECO:0000256" key="1">
    <source>
        <dbReference type="SAM" id="MobiDB-lite"/>
    </source>
</evidence>
<dbReference type="AlphaFoldDB" id="A0AAU9USX7"/>
<accession>A0AAU9USX7</accession>
<keyword evidence="2" id="KW-0812">Transmembrane</keyword>
<name>A0AAU9USX7_EUPED</name>
<dbReference type="Proteomes" id="UP001153954">
    <property type="component" value="Unassembled WGS sequence"/>
</dbReference>
<sequence>MHINIILAVQRPKDPAQQPDLAGGGHAVPVRCQAAGRARARGGRPHRVPPRAARPPAPPPARLRLLPPRVQATDIPLLQINMGIFYSFQEIEIQSCGRGAIARSLFAVVAVFILRLALTLLT</sequence>
<feature type="region of interest" description="Disordered" evidence="1">
    <location>
        <begin position="36"/>
        <end position="64"/>
    </location>
</feature>
<keyword evidence="2" id="KW-1133">Transmembrane helix</keyword>
<keyword evidence="2" id="KW-0472">Membrane</keyword>
<feature type="transmembrane region" description="Helical" evidence="2">
    <location>
        <begin position="100"/>
        <end position="121"/>
    </location>
</feature>
<evidence type="ECO:0000256" key="2">
    <source>
        <dbReference type="SAM" id="Phobius"/>
    </source>
</evidence>
<gene>
    <name evidence="3" type="ORF">EEDITHA_LOCUS16930</name>
</gene>
<evidence type="ECO:0000313" key="4">
    <source>
        <dbReference type="Proteomes" id="UP001153954"/>
    </source>
</evidence>
<feature type="compositionally biased region" description="Basic residues" evidence="1">
    <location>
        <begin position="38"/>
        <end position="49"/>
    </location>
</feature>
<dbReference type="EMBL" id="CAKOGL010000025">
    <property type="protein sequence ID" value="CAH2102278.1"/>
    <property type="molecule type" value="Genomic_DNA"/>
</dbReference>
<organism evidence="3 4">
    <name type="scientific">Euphydryas editha</name>
    <name type="common">Edith's checkerspot</name>
    <dbReference type="NCBI Taxonomy" id="104508"/>
    <lineage>
        <taxon>Eukaryota</taxon>
        <taxon>Metazoa</taxon>
        <taxon>Ecdysozoa</taxon>
        <taxon>Arthropoda</taxon>
        <taxon>Hexapoda</taxon>
        <taxon>Insecta</taxon>
        <taxon>Pterygota</taxon>
        <taxon>Neoptera</taxon>
        <taxon>Endopterygota</taxon>
        <taxon>Lepidoptera</taxon>
        <taxon>Glossata</taxon>
        <taxon>Ditrysia</taxon>
        <taxon>Papilionoidea</taxon>
        <taxon>Nymphalidae</taxon>
        <taxon>Nymphalinae</taxon>
        <taxon>Euphydryas</taxon>
    </lineage>
</organism>
<reference evidence="3" key="1">
    <citation type="submission" date="2022-03" db="EMBL/GenBank/DDBJ databases">
        <authorList>
            <person name="Tunstrom K."/>
        </authorList>
    </citation>
    <scope>NUCLEOTIDE SEQUENCE</scope>
</reference>